<dbReference type="PATRIC" id="fig|1486262.3.peg.381"/>
<evidence type="ECO:0000256" key="2">
    <source>
        <dbReference type="ARBA" id="ARBA00023015"/>
    </source>
</evidence>
<dbReference type="Gene3D" id="3.40.190.290">
    <property type="match status" value="1"/>
</dbReference>
<evidence type="ECO:0000256" key="1">
    <source>
        <dbReference type="ARBA" id="ARBA00009437"/>
    </source>
</evidence>
<dbReference type="GO" id="GO:0005829">
    <property type="term" value="C:cytosol"/>
    <property type="evidence" value="ECO:0007669"/>
    <property type="project" value="TreeGrafter"/>
</dbReference>
<feature type="domain" description="HTH lysR-type" evidence="5">
    <location>
        <begin position="1"/>
        <end position="58"/>
    </location>
</feature>
<dbReference type="InterPro" id="IPR036388">
    <property type="entry name" value="WH-like_DNA-bd_sf"/>
</dbReference>
<dbReference type="KEGG" id="mey:TM49_01850"/>
<dbReference type="GO" id="GO:0003700">
    <property type="term" value="F:DNA-binding transcription factor activity"/>
    <property type="evidence" value="ECO:0007669"/>
    <property type="project" value="InterPro"/>
</dbReference>
<sequence>MQLQAIAYFNELVRSRSIRQAAETLGVSPTAVSRQLENLEAYFGAPLLERGARGIVLTPAGRLFAERSTAIMRDLETARQVIDDLGGLRSGHVSVHVNGAVINAILAPALAEFYALFPAISISVAVTSASAALNAVSAGESDIAVTMFSPKDARVDTLFSIAVNHEPVMAPDHPLAGEGEITLAAIRQHAIAMPDRSFSIRRDFDDRQRAVGLEPVEAAFTTSSLELQKELARRGTAVLILPAMTVSREIADNVLTVRPFEESAEISSDMRLVRAEGPTPTFAARTLAEFLEAFLREHAQR</sequence>
<organism evidence="6 7">
    <name type="scientific">Martelella endophytica</name>
    <dbReference type="NCBI Taxonomy" id="1486262"/>
    <lineage>
        <taxon>Bacteria</taxon>
        <taxon>Pseudomonadati</taxon>
        <taxon>Pseudomonadota</taxon>
        <taxon>Alphaproteobacteria</taxon>
        <taxon>Hyphomicrobiales</taxon>
        <taxon>Aurantimonadaceae</taxon>
        <taxon>Martelella</taxon>
    </lineage>
</organism>
<dbReference type="Pfam" id="PF00126">
    <property type="entry name" value="HTH_1"/>
    <property type="match status" value="1"/>
</dbReference>
<dbReference type="InterPro" id="IPR000847">
    <property type="entry name" value="LysR_HTH_N"/>
</dbReference>
<proteinExistence type="inferred from homology"/>
<comment type="similarity">
    <text evidence="1">Belongs to the LysR transcriptional regulatory family.</text>
</comment>
<dbReference type="InterPro" id="IPR036390">
    <property type="entry name" value="WH_DNA-bd_sf"/>
</dbReference>
<dbReference type="PANTHER" id="PTHR30419:SF8">
    <property type="entry name" value="NITROGEN ASSIMILATION TRANSCRIPTIONAL ACTIVATOR-RELATED"/>
    <property type="match status" value="1"/>
</dbReference>
<evidence type="ECO:0000313" key="6">
    <source>
        <dbReference type="EMBL" id="AJY47854.1"/>
    </source>
</evidence>
<dbReference type="Proteomes" id="UP000032611">
    <property type="component" value="Chromosome"/>
</dbReference>
<protein>
    <submittedName>
        <fullName evidence="6">LysR family transcriptional regulator</fullName>
    </submittedName>
</protein>
<dbReference type="SUPFAM" id="SSF53850">
    <property type="entry name" value="Periplasmic binding protein-like II"/>
    <property type="match status" value="1"/>
</dbReference>
<dbReference type="EMBL" id="CP010803">
    <property type="protein sequence ID" value="AJY47854.1"/>
    <property type="molecule type" value="Genomic_DNA"/>
</dbReference>
<dbReference type="STRING" id="1486262.TM49_01850"/>
<keyword evidence="2" id="KW-0805">Transcription regulation</keyword>
<dbReference type="AlphaFoldDB" id="A0A0D5LUF0"/>
<evidence type="ECO:0000256" key="3">
    <source>
        <dbReference type="ARBA" id="ARBA00023125"/>
    </source>
</evidence>
<reference evidence="6 7" key="1">
    <citation type="journal article" date="2015" name="Genome Announc.">
        <title>Complete genome sequence of Martelella endophytica YC6887, which has antifungal activity associated with a halophyte.</title>
        <authorList>
            <person name="Khan A."/>
            <person name="Khan H."/>
            <person name="Chung E.J."/>
            <person name="Hossain M.T."/>
            <person name="Chung Y.R."/>
        </authorList>
    </citation>
    <scope>NUCLEOTIDE SEQUENCE [LARGE SCALE GENOMIC DNA]</scope>
    <source>
        <strain evidence="6">YC6887</strain>
    </source>
</reference>
<dbReference type="RefSeq" id="WP_045684608.1">
    <property type="nucleotide sequence ID" value="NZ_CP010803.1"/>
</dbReference>
<dbReference type="InterPro" id="IPR050950">
    <property type="entry name" value="HTH-type_LysR_regulators"/>
</dbReference>
<dbReference type="HOGENOM" id="CLU_039613_6_0_5"/>
<keyword evidence="4" id="KW-0804">Transcription</keyword>
<keyword evidence="7" id="KW-1185">Reference proteome</keyword>
<dbReference type="OrthoDB" id="5297263at2"/>
<dbReference type="FunFam" id="1.10.10.10:FF:000001">
    <property type="entry name" value="LysR family transcriptional regulator"/>
    <property type="match status" value="1"/>
</dbReference>
<gene>
    <name evidence="6" type="ORF">TM49_01850</name>
</gene>
<dbReference type="PANTHER" id="PTHR30419">
    <property type="entry name" value="HTH-TYPE TRANSCRIPTIONAL REGULATOR YBHD"/>
    <property type="match status" value="1"/>
</dbReference>
<dbReference type="Gene3D" id="1.10.10.10">
    <property type="entry name" value="Winged helix-like DNA-binding domain superfamily/Winged helix DNA-binding domain"/>
    <property type="match status" value="1"/>
</dbReference>
<keyword evidence="3" id="KW-0238">DNA-binding</keyword>
<accession>A0A0D5LUF0</accession>
<dbReference type="InterPro" id="IPR005119">
    <property type="entry name" value="LysR_subst-bd"/>
</dbReference>
<dbReference type="PROSITE" id="PS50931">
    <property type="entry name" value="HTH_LYSR"/>
    <property type="match status" value="1"/>
</dbReference>
<name>A0A0D5LUF0_MAREN</name>
<evidence type="ECO:0000313" key="7">
    <source>
        <dbReference type="Proteomes" id="UP000032611"/>
    </source>
</evidence>
<evidence type="ECO:0000259" key="5">
    <source>
        <dbReference type="PROSITE" id="PS50931"/>
    </source>
</evidence>
<dbReference type="GO" id="GO:0003677">
    <property type="term" value="F:DNA binding"/>
    <property type="evidence" value="ECO:0007669"/>
    <property type="project" value="UniProtKB-KW"/>
</dbReference>
<dbReference type="Pfam" id="PF03466">
    <property type="entry name" value="LysR_substrate"/>
    <property type="match status" value="1"/>
</dbReference>
<dbReference type="SUPFAM" id="SSF46785">
    <property type="entry name" value="Winged helix' DNA-binding domain"/>
    <property type="match status" value="1"/>
</dbReference>
<evidence type="ECO:0000256" key="4">
    <source>
        <dbReference type="ARBA" id="ARBA00023163"/>
    </source>
</evidence>